<dbReference type="OrthoDB" id="606851at2"/>
<evidence type="ECO:0000256" key="4">
    <source>
        <dbReference type="SAM" id="SignalP"/>
    </source>
</evidence>
<evidence type="ECO:0000256" key="1">
    <source>
        <dbReference type="ARBA" id="ARBA00004442"/>
    </source>
</evidence>
<accession>A0A1T5AQG9</accession>
<sequence>MKPFLLLLLCCFSFSLMAQTTPELTYEIKGLTADSASKKALDYTTIGLKTEKNIPLKSVLTKDDGSFIFSGVKAGKYVVSVISVGYKTKTIPVELIGSVRTRDLGTILISTKTNQLKEVVVMADKPIIKQEVDRISYDLQADPESKTNSVMEIMRKVPLLSVDAEDNILLKGDANYKILINGKPSSMMERNAKEVLKSMPASSIQNIEVITTPPSKYDAEGIAGLINIITNKKVDNGYNASVNVSHRFPAGGPGVGGNLTLKQGKFGISAFGGANSAEIPITQNGTFRTTTGTNASSLSQFLTRESNNKNGYIGGELSYELDSLNLISGQFNFNGNSNESISNQNSELSSSTGSLQRYNLAGNNLSDGHGMDASLNYQLGFKKNKAQLLTFSYRFYDYTNGQNNLLTSSNQFNYNIADYNQVNEGGSAEQTMQIDYVHPVKKLTIEAGLKAIRRKNESDFQFMSLNSTSGQFVTDPTRSNVFDNTQEVLGAYNTYQYNTKNWGFKGGFRLEQTTIDADFVSSQSQVRQEYLNLIPSVSINRKLKNMSNINLGFSQRIQRPGIYQLNPFVDRSNPNFESSGNPNLHPTVGSNLSIGYSKSKKGSFNYILGYGLFKDLIMPVSVFDPVTYITKNTFDNTGRARLFTLNVNVNYPLTKKMNMTFNGGLAHGRVHAMVNNILVRNQGLMYNFSTSASYRFEKGWRASSNLHFNGPNLSVQGSSNTFFGSSFSVNKDIIKDKLTFSAATSNPFSKYRNNIRESFGPDFFQTNNNRVFYRGFNTNLSYKFGKLKSAIKKNSRGIKNDDVSNSAQ</sequence>
<dbReference type="Gene3D" id="2.170.130.10">
    <property type="entry name" value="TonB-dependent receptor, plug domain"/>
    <property type="match status" value="1"/>
</dbReference>
<dbReference type="Pfam" id="PF09430">
    <property type="entry name" value="EMC7_beta-sandw"/>
    <property type="match status" value="1"/>
</dbReference>
<dbReference type="PANTHER" id="PTHR40980">
    <property type="entry name" value="PLUG DOMAIN-CONTAINING PROTEIN"/>
    <property type="match status" value="1"/>
</dbReference>
<dbReference type="STRING" id="572036.SAMN05661099_0924"/>
<dbReference type="GO" id="GO:0009279">
    <property type="term" value="C:cell outer membrane"/>
    <property type="evidence" value="ECO:0007669"/>
    <property type="project" value="UniProtKB-SubCell"/>
</dbReference>
<evidence type="ECO:0000259" key="6">
    <source>
        <dbReference type="Pfam" id="PF14905"/>
    </source>
</evidence>
<name>A0A1T5AQG9_9SPHI</name>
<feature type="chain" id="PRO_5012368871" evidence="4">
    <location>
        <begin position="19"/>
        <end position="808"/>
    </location>
</feature>
<organism evidence="7 8">
    <name type="scientific">Daejeonella lutea</name>
    <dbReference type="NCBI Taxonomy" id="572036"/>
    <lineage>
        <taxon>Bacteria</taxon>
        <taxon>Pseudomonadati</taxon>
        <taxon>Bacteroidota</taxon>
        <taxon>Sphingobacteriia</taxon>
        <taxon>Sphingobacteriales</taxon>
        <taxon>Sphingobacteriaceae</taxon>
        <taxon>Daejeonella</taxon>
    </lineage>
</organism>
<keyword evidence="4" id="KW-0732">Signal</keyword>
<evidence type="ECO:0000313" key="8">
    <source>
        <dbReference type="Proteomes" id="UP000189981"/>
    </source>
</evidence>
<keyword evidence="8" id="KW-1185">Reference proteome</keyword>
<dbReference type="SUPFAM" id="SSF56935">
    <property type="entry name" value="Porins"/>
    <property type="match status" value="1"/>
</dbReference>
<evidence type="ECO:0000313" key="7">
    <source>
        <dbReference type="EMBL" id="SKB36843.1"/>
    </source>
</evidence>
<keyword evidence="2" id="KW-0472">Membrane</keyword>
<evidence type="ECO:0000256" key="2">
    <source>
        <dbReference type="ARBA" id="ARBA00023136"/>
    </source>
</evidence>
<proteinExistence type="predicted"/>
<dbReference type="InterPro" id="IPR037066">
    <property type="entry name" value="Plug_dom_sf"/>
</dbReference>
<feature type="domain" description="Outer membrane protein beta-barrel" evidence="6">
    <location>
        <begin position="381"/>
        <end position="782"/>
    </location>
</feature>
<dbReference type="InterPro" id="IPR036942">
    <property type="entry name" value="Beta-barrel_TonB_sf"/>
</dbReference>
<dbReference type="Proteomes" id="UP000189981">
    <property type="component" value="Unassembled WGS sequence"/>
</dbReference>
<dbReference type="Gene3D" id="2.40.170.20">
    <property type="entry name" value="TonB-dependent receptor, beta-barrel domain"/>
    <property type="match status" value="1"/>
</dbReference>
<dbReference type="RefSeq" id="WP_079701459.1">
    <property type="nucleotide sequence ID" value="NZ_FUYR01000001.1"/>
</dbReference>
<dbReference type="SUPFAM" id="SSF49478">
    <property type="entry name" value="Cna protein B-type domain"/>
    <property type="match status" value="1"/>
</dbReference>
<feature type="domain" description="ER membrane protein complex subunit 7 beta-sandwich" evidence="5">
    <location>
        <begin position="41"/>
        <end position="137"/>
    </location>
</feature>
<reference evidence="8" key="1">
    <citation type="submission" date="2017-02" db="EMBL/GenBank/DDBJ databases">
        <authorList>
            <person name="Varghese N."/>
            <person name="Submissions S."/>
        </authorList>
    </citation>
    <scope>NUCLEOTIDE SEQUENCE [LARGE SCALE GENOMIC DNA]</scope>
    <source>
        <strain evidence="8">DSM 22385</strain>
    </source>
</reference>
<protein>
    <submittedName>
        <fullName evidence="7">Outer membrane receptor proteins, mostly Fe transport</fullName>
    </submittedName>
</protein>
<dbReference type="InterPro" id="IPR019008">
    <property type="entry name" value="Beta_sandwich_EMC7"/>
</dbReference>
<keyword evidence="7" id="KW-0675">Receptor</keyword>
<dbReference type="PANTHER" id="PTHR40980:SF4">
    <property type="entry name" value="TONB-DEPENDENT RECEPTOR-LIKE BETA-BARREL DOMAIN-CONTAINING PROTEIN"/>
    <property type="match status" value="1"/>
</dbReference>
<feature type="signal peptide" evidence="4">
    <location>
        <begin position="1"/>
        <end position="18"/>
    </location>
</feature>
<evidence type="ECO:0000259" key="5">
    <source>
        <dbReference type="Pfam" id="PF09430"/>
    </source>
</evidence>
<comment type="subcellular location">
    <subcellularLocation>
        <location evidence="1">Cell outer membrane</location>
    </subcellularLocation>
</comment>
<evidence type="ECO:0000256" key="3">
    <source>
        <dbReference type="ARBA" id="ARBA00023237"/>
    </source>
</evidence>
<dbReference type="InterPro" id="IPR041700">
    <property type="entry name" value="OMP_b-brl_3"/>
</dbReference>
<dbReference type="EMBL" id="FUYR01000001">
    <property type="protein sequence ID" value="SKB36843.1"/>
    <property type="molecule type" value="Genomic_DNA"/>
</dbReference>
<dbReference type="Pfam" id="PF14905">
    <property type="entry name" value="OMP_b-brl_3"/>
    <property type="match status" value="1"/>
</dbReference>
<dbReference type="AlphaFoldDB" id="A0A1T5AQG9"/>
<keyword evidence="3" id="KW-0998">Cell outer membrane</keyword>
<gene>
    <name evidence="7" type="ORF">SAMN05661099_0924</name>
</gene>